<name>A0ABN8LRN1_9CNID</name>
<comment type="caution">
    <text evidence="1">The sequence shown here is derived from an EMBL/GenBank/DDBJ whole genome shotgun (WGS) entry which is preliminary data.</text>
</comment>
<gene>
    <name evidence="1" type="ORF">PEVE_00004924</name>
</gene>
<reference evidence="1 2" key="1">
    <citation type="submission" date="2022-05" db="EMBL/GenBank/DDBJ databases">
        <authorList>
            <consortium name="Genoscope - CEA"/>
            <person name="William W."/>
        </authorList>
    </citation>
    <scope>NUCLEOTIDE SEQUENCE [LARGE SCALE GENOMIC DNA]</scope>
</reference>
<organism evidence="1 2">
    <name type="scientific">Porites evermanni</name>
    <dbReference type="NCBI Taxonomy" id="104178"/>
    <lineage>
        <taxon>Eukaryota</taxon>
        <taxon>Metazoa</taxon>
        <taxon>Cnidaria</taxon>
        <taxon>Anthozoa</taxon>
        <taxon>Hexacorallia</taxon>
        <taxon>Scleractinia</taxon>
        <taxon>Fungiina</taxon>
        <taxon>Poritidae</taxon>
        <taxon>Porites</taxon>
    </lineage>
</organism>
<sequence length="697" mass="79526">MAASSGNTDVFDCQVKACEEFFQELLPEVQNLKPLENDYIPENAKRFQGPIYDITNFDAREVVALLSRIVNDREQFTAGKTFYLLLRDGHENEPDAIEELFKLVANPKKDQPGNATDTASFSRDIMKLFKNAVANKKSHQATFEAYMVLLFEIARRLVALEEPNEKKAQYDVLPIGSAIARIVKLMALGICTFDDVFFTGHKFNCFKGKPGDRRKAIDKINETTLANACSPDHLRPRTSCYLEPPIFFLSLSCTSSCHESATFNTLLKYTYMHTYSCMPNMKSVISSHSKYHRLKEACGKHEEAKRHFNMASGNTHEFDCQVKACEKFFQEQLPKVQNLKPLAEDDIPKNAKLFKDPKIYDITSFDAREVVAVLSCIVNDRDQFKMNKTFYLLLRNGQENKPDEIEELFRLRARPTTHQPGNAIVFLRPRGKKKFTEPAKKYDELNGALKAYYKEDTTSFARDIRKLFKNNAVADNNFPQAMFEAYMILLFEIARRLVALEDPSDKKVQYDVLPIGSAIARIVKLLELGRTDICSFEDVFFPNNKFHCFTGKPEERRKAFDKINETTLEIAKKKNMETYRASVLWLGGAAIDPAKVFSMQVPKQDYVAIDPAKVSATQVKCHLEELKEMFCSEKQPEAMLRRKEDSAGAMLQKGLEDLSISMSVADSMALSMKTKKSAVDTERYTGYDHARRHGVWS</sequence>
<proteinExistence type="predicted"/>
<dbReference type="EMBL" id="CALNXI010000131">
    <property type="protein sequence ID" value="CAH3019933.1"/>
    <property type="molecule type" value="Genomic_DNA"/>
</dbReference>
<dbReference type="Proteomes" id="UP001159427">
    <property type="component" value="Unassembled WGS sequence"/>
</dbReference>
<evidence type="ECO:0000313" key="2">
    <source>
        <dbReference type="Proteomes" id="UP001159427"/>
    </source>
</evidence>
<evidence type="ECO:0000313" key="1">
    <source>
        <dbReference type="EMBL" id="CAH3019933.1"/>
    </source>
</evidence>
<accession>A0ABN8LRN1</accession>
<protein>
    <submittedName>
        <fullName evidence="1">Uncharacterized protein</fullName>
    </submittedName>
</protein>
<keyword evidence="2" id="KW-1185">Reference proteome</keyword>